<dbReference type="Pfam" id="PF02522">
    <property type="entry name" value="Antibiotic_NAT"/>
    <property type="match status" value="1"/>
</dbReference>
<dbReference type="Proteomes" id="UP001144280">
    <property type="component" value="Unassembled WGS sequence"/>
</dbReference>
<dbReference type="InterPro" id="IPR028345">
    <property type="entry name" value="Antibiotic_NAT-like"/>
</dbReference>
<keyword evidence="6" id="KW-1185">Reference proteome</keyword>
<dbReference type="PANTHER" id="PTHR11104:SF0">
    <property type="entry name" value="SPBETA PROPHAGE-DERIVED AMINOGLYCOSIDE N(3')-ACETYLTRANSFERASE-LIKE PROTEIN YOKD"/>
    <property type="match status" value="1"/>
</dbReference>
<comment type="catalytic activity">
    <reaction evidence="4">
        <text>a 2-deoxystreptamine antibiotic + acetyl-CoA = an N(3)-acetyl-2-deoxystreptamine antibiotic + CoA + H(+)</text>
        <dbReference type="Rhea" id="RHEA:12665"/>
        <dbReference type="ChEBI" id="CHEBI:15378"/>
        <dbReference type="ChEBI" id="CHEBI:57287"/>
        <dbReference type="ChEBI" id="CHEBI:57288"/>
        <dbReference type="ChEBI" id="CHEBI:57921"/>
        <dbReference type="ChEBI" id="CHEBI:77452"/>
        <dbReference type="EC" id="2.3.1.81"/>
    </reaction>
</comment>
<dbReference type="RefSeq" id="WP_281894302.1">
    <property type="nucleotide sequence ID" value="NZ_BSDI01000007.1"/>
</dbReference>
<dbReference type="PANTHER" id="PTHR11104">
    <property type="entry name" value="AMINOGLYCOSIDE N3-ACETYLTRANSFERASE"/>
    <property type="match status" value="1"/>
</dbReference>
<keyword evidence="2 4" id="KW-0808">Transferase</keyword>
<accession>A0ABQ5QRR3</accession>
<evidence type="ECO:0000256" key="2">
    <source>
        <dbReference type="ARBA" id="ARBA00022679"/>
    </source>
</evidence>
<proteinExistence type="inferred from homology"/>
<comment type="similarity">
    <text evidence="1 4">Belongs to the antibiotic N-acetyltransferase family.</text>
</comment>
<keyword evidence="3 4" id="KW-0012">Acyltransferase</keyword>
<dbReference type="EMBL" id="BSDI01000007">
    <property type="protein sequence ID" value="GLH96934.1"/>
    <property type="molecule type" value="Genomic_DNA"/>
</dbReference>
<evidence type="ECO:0000256" key="1">
    <source>
        <dbReference type="ARBA" id="ARBA00006383"/>
    </source>
</evidence>
<protein>
    <recommendedName>
        <fullName evidence="4">Aminoglycoside N(3)-acetyltransferase</fullName>
        <ecNumber evidence="4">2.3.1.-</ecNumber>
    </recommendedName>
</protein>
<gene>
    <name evidence="5" type="ORF">Pa4123_22080</name>
</gene>
<dbReference type="InterPro" id="IPR003679">
    <property type="entry name" value="Amioglycoside_AcTrfase"/>
</dbReference>
<sequence>MTTIAERATTRAQAHAQARLAADLAALGLPAGRDVLVHCSLRRVGRIAGGPGTLVAALRDVLGPASTIVVPTHTTGNSTTTRRFRATATGLTAPEVAAMEARLPAFDPAAATSHGMGAMAEYVRRAPEAVRSRHPQTSFAALGPRARDFTAVHDLACHLGERSPLGALYAAGAVILLLGVGYESCTALHLAEYKLPWTPPDRRYHCYVIESGRRVPKEFFAPDLDDRDFPALGADLDRTELVRKGTVGNAPSRLIEMCGTVDFAVEWLTARRGP</sequence>
<keyword evidence="4" id="KW-0046">Antibiotic resistance</keyword>
<organism evidence="5 6">
    <name type="scientific">Phytohabitans aurantiacus</name>
    <dbReference type="NCBI Taxonomy" id="3016789"/>
    <lineage>
        <taxon>Bacteria</taxon>
        <taxon>Bacillati</taxon>
        <taxon>Actinomycetota</taxon>
        <taxon>Actinomycetes</taxon>
        <taxon>Micromonosporales</taxon>
        <taxon>Micromonosporaceae</taxon>
    </lineage>
</organism>
<evidence type="ECO:0000313" key="5">
    <source>
        <dbReference type="EMBL" id="GLH96934.1"/>
    </source>
</evidence>
<reference evidence="5" key="1">
    <citation type="submission" date="2022-12" db="EMBL/GenBank/DDBJ databases">
        <title>New Phytohabitans aurantiacus sp. RD004123 nov., an actinomycete isolated from soil.</title>
        <authorList>
            <person name="Triningsih D.W."/>
            <person name="Harunari E."/>
            <person name="Igarashi Y."/>
        </authorList>
    </citation>
    <scope>NUCLEOTIDE SEQUENCE</scope>
    <source>
        <strain evidence="5">RD004123</strain>
    </source>
</reference>
<dbReference type="EC" id="2.3.1.-" evidence="4"/>
<evidence type="ECO:0000256" key="4">
    <source>
        <dbReference type="RuleBase" id="RU365031"/>
    </source>
</evidence>
<evidence type="ECO:0000313" key="6">
    <source>
        <dbReference type="Proteomes" id="UP001144280"/>
    </source>
</evidence>
<evidence type="ECO:0000256" key="3">
    <source>
        <dbReference type="ARBA" id="ARBA00023315"/>
    </source>
</evidence>
<comment type="caution">
    <text evidence="5">The sequence shown here is derived from an EMBL/GenBank/DDBJ whole genome shotgun (WGS) entry which is preliminary data.</text>
</comment>
<name>A0ABQ5QRR3_9ACTN</name>
<dbReference type="SUPFAM" id="SSF110710">
    <property type="entry name" value="TTHA0583/YokD-like"/>
    <property type="match status" value="1"/>
</dbReference>